<reference evidence="3 4" key="1">
    <citation type="journal article" date="2014" name="Int. J. Syst. Evol. Microbiol.">
        <title>Complete genome sequence of Corynebacterium casei LMG S-19264T (=DSM 44701T), isolated from a smear-ripened cheese.</title>
        <authorList>
            <consortium name="US DOE Joint Genome Institute (JGI-PGF)"/>
            <person name="Walter F."/>
            <person name="Albersmeier A."/>
            <person name="Kalinowski J."/>
            <person name="Ruckert C."/>
        </authorList>
    </citation>
    <scope>NUCLEOTIDE SEQUENCE [LARGE SCALE GENOMIC DNA]</scope>
    <source>
        <strain evidence="3 4">KCTC 19473</strain>
    </source>
</reference>
<keyword evidence="4" id="KW-1185">Reference proteome</keyword>
<evidence type="ECO:0000256" key="2">
    <source>
        <dbReference type="SAM" id="SignalP"/>
    </source>
</evidence>
<dbReference type="Proteomes" id="UP000654947">
    <property type="component" value="Unassembled WGS sequence"/>
</dbReference>
<dbReference type="RefSeq" id="WP_017574670.1">
    <property type="nucleotide sequence ID" value="NZ_BMXL01000002.1"/>
</dbReference>
<feature type="region of interest" description="Disordered" evidence="1">
    <location>
        <begin position="54"/>
        <end position="73"/>
    </location>
</feature>
<dbReference type="EMBL" id="BMXL01000002">
    <property type="protein sequence ID" value="GHD17369.1"/>
    <property type="molecule type" value="Genomic_DNA"/>
</dbReference>
<evidence type="ECO:0000313" key="3">
    <source>
        <dbReference type="EMBL" id="GHD17369.1"/>
    </source>
</evidence>
<comment type="caution">
    <text evidence="3">The sequence shown here is derived from an EMBL/GenBank/DDBJ whole genome shotgun (WGS) entry which is preliminary data.</text>
</comment>
<sequence>MNRKTLTSIAIAAVAAPALALGGPAVAMADSFYGTGGEHAGPKGAHQWGVVAATQSPDFGHGGKDQNGDHGHGGFGSIYAGGYNYAGPEGAGQGGTVSGTHH</sequence>
<protein>
    <submittedName>
        <fullName evidence="3">Uncharacterized protein</fullName>
    </submittedName>
</protein>
<accession>A0A918X8F8</accession>
<feature type="chain" id="PRO_5037870008" evidence="2">
    <location>
        <begin position="30"/>
        <end position="102"/>
    </location>
</feature>
<organism evidence="3 4">
    <name type="scientific">Nocardiopsis kunsanensis</name>
    <dbReference type="NCBI Taxonomy" id="141693"/>
    <lineage>
        <taxon>Bacteria</taxon>
        <taxon>Bacillati</taxon>
        <taxon>Actinomycetota</taxon>
        <taxon>Actinomycetes</taxon>
        <taxon>Streptosporangiales</taxon>
        <taxon>Nocardiopsidaceae</taxon>
        <taxon>Nocardiopsis</taxon>
    </lineage>
</organism>
<gene>
    <name evidence="3" type="ORF">GCM10007147_06440</name>
</gene>
<evidence type="ECO:0000313" key="4">
    <source>
        <dbReference type="Proteomes" id="UP000654947"/>
    </source>
</evidence>
<feature type="signal peptide" evidence="2">
    <location>
        <begin position="1"/>
        <end position="29"/>
    </location>
</feature>
<proteinExistence type="predicted"/>
<dbReference type="AlphaFoldDB" id="A0A918X8F8"/>
<evidence type="ECO:0000256" key="1">
    <source>
        <dbReference type="SAM" id="MobiDB-lite"/>
    </source>
</evidence>
<name>A0A918X8F8_9ACTN</name>
<feature type="compositionally biased region" description="Basic and acidic residues" evidence="1">
    <location>
        <begin position="61"/>
        <end position="72"/>
    </location>
</feature>
<keyword evidence="2" id="KW-0732">Signal</keyword>